<proteinExistence type="inferred from homology"/>
<evidence type="ECO:0000256" key="4">
    <source>
        <dbReference type="ARBA" id="ARBA00022989"/>
    </source>
</evidence>
<gene>
    <name evidence="9" type="primary">LOC108745006</name>
</gene>
<keyword evidence="3 7" id="KW-0812">Transmembrane</keyword>
<dbReference type="FunCoup" id="A0A1W4XKJ9">
    <property type="interactions" value="359"/>
</dbReference>
<accession>A0A1W4XKJ9</accession>
<keyword evidence="4 7" id="KW-1133">Transmembrane helix</keyword>
<sequence length="178" mass="20406">MKGLVKIYQNFIKTYPVFSNAVQTATLMATGDLIAQTVVEQRQLHNINLKRTIQFASVGFVLVGPVLSNWYRLLSRMVGEESKVAGLKKMALDQICFAPCFLYIFLVTTNLVQGFTFLEAKNNVSRDYIDIVINNYRLWPVVQLVNFCFVPLPYQVLLVQTVAIIWNTYLSWKTQIKT</sequence>
<evidence type="ECO:0000256" key="1">
    <source>
        <dbReference type="ARBA" id="ARBA00004141"/>
    </source>
</evidence>
<dbReference type="InParanoid" id="A0A1W4XKJ9"/>
<dbReference type="Proteomes" id="UP000192223">
    <property type="component" value="Unplaced"/>
</dbReference>
<dbReference type="GO" id="GO:1901858">
    <property type="term" value="P:regulation of mitochondrial DNA metabolic process"/>
    <property type="evidence" value="ECO:0007669"/>
    <property type="project" value="TreeGrafter"/>
</dbReference>
<keyword evidence="8" id="KW-1185">Reference proteome</keyword>
<evidence type="ECO:0000256" key="7">
    <source>
        <dbReference type="RuleBase" id="RU363053"/>
    </source>
</evidence>
<dbReference type="OrthoDB" id="430207at2759"/>
<evidence type="ECO:0000256" key="3">
    <source>
        <dbReference type="ARBA" id="ARBA00022692"/>
    </source>
</evidence>
<dbReference type="AlphaFoldDB" id="A0A1W4XKJ9"/>
<feature type="transmembrane region" description="Helical" evidence="7">
    <location>
        <begin position="152"/>
        <end position="172"/>
    </location>
</feature>
<dbReference type="Pfam" id="PF04117">
    <property type="entry name" value="Mpv17_PMP22"/>
    <property type="match status" value="1"/>
</dbReference>
<dbReference type="PANTHER" id="PTHR11266:SF17">
    <property type="entry name" value="PROTEIN MPV17"/>
    <property type="match status" value="1"/>
</dbReference>
<dbReference type="GO" id="GO:0005739">
    <property type="term" value="C:mitochondrion"/>
    <property type="evidence" value="ECO:0007669"/>
    <property type="project" value="TreeGrafter"/>
</dbReference>
<dbReference type="InterPro" id="IPR007248">
    <property type="entry name" value="Mpv17_PMP22"/>
</dbReference>
<keyword evidence="5 7" id="KW-0472">Membrane</keyword>
<dbReference type="STRING" id="224129.A0A1W4XKJ9"/>
<organism evidence="8 9">
    <name type="scientific">Agrilus planipennis</name>
    <name type="common">Emerald ash borer</name>
    <name type="synonym">Agrilus marcopoli</name>
    <dbReference type="NCBI Taxonomy" id="224129"/>
    <lineage>
        <taxon>Eukaryota</taxon>
        <taxon>Metazoa</taxon>
        <taxon>Ecdysozoa</taxon>
        <taxon>Arthropoda</taxon>
        <taxon>Hexapoda</taxon>
        <taxon>Insecta</taxon>
        <taxon>Pterygota</taxon>
        <taxon>Neoptera</taxon>
        <taxon>Endopterygota</taxon>
        <taxon>Coleoptera</taxon>
        <taxon>Polyphaga</taxon>
        <taxon>Elateriformia</taxon>
        <taxon>Buprestoidea</taxon>
        <taxon>Buprestidae</taxon>
        <taxon>Agrilinae</taxon>
        <taxon>Agrilus</taxon>
    </lineage>
</organism>
<evidence type="ECO:0000256" key="2">
    <source>
        <dbReference type="ARBA" id="ARBA00006824"/>
    </source>
</evidence>
<dbReference type="GO" id="GO:0016020">
    <property type="term" value="C:membrane"/>
    <property type="evidence" value="ECO:0007669"/>
    <property type="project" value="UniProtKB-SubCell"/>
</dbReference>
<evidence type="ECO:0000313" key="8">
    <source>
        <dbReference type="Proteomes" id="UP000192223"/>
    </source>
</evidence>
<reference evidence="9" key="1">
    <citation type="submission" date="2025-08" db="UniProtKB">
        <authorList>
            <consortium name="RefSeq"/>
        </authorList>
    </citation>
    <scope>IDENTIFICATION</scope>
    <source>
        <tissue evidence="9">Entire body</tissue>
    </source>
</reference>
<comment type="subcellular location">
    <subcellularLocation>
        <location evidence="1">Membrane</location>
        <topology evidence="1">Multi-pass membrane protein</topology>
    </subcellularLocation>
</comment>
<evidence type="ECO:0000256" key="6">
    <source>
        <dbReference type="ARBA" id="ARBA00049743"/>
    </source>
</evidence>
<feature type="transmembrane region" description="Helical" evidence="7">
    <location>
        <begin position="95"/>
        <end position="118"/>
    </location>
</feature>
<dbReference type="GO" id="GO:0015267">
    <property type="term" value="F:channel activity"/>
    <property type="evidence" value="ECO:0007669"/>
    <property type="project" value="TreeGrafter"/>
</dbReference>
<dbReference type="KEGG" id="apln:108745006"/>
<protein>
    <recommendedName>
        <fullName evidence="6">Mitochondrial inner membrane protein Mpv17</fullName>
    </recommendedName>
</protein>
<comment type="similarity">
    <text evidence="2 7">Belongs to the peroxisomal membrane protein PXMP2/4 family.</text>
</comment>
<dbReference type="PANTHER" id="PTHR11266">
    <property type="entry name" value="PEROXISOMAL MEMBRANE PROTEIN 2, PXMP2 MPV17"/>
    <property type="match status" value="1"/>
</dbReference>
<name>A0A1W4XKJ9_AGRPL</name>
<dbReference type="GeneID" id="108745006"/>
<feature type="transmembrane region" description="Helical" evidence="7">
    <location>
        <begin position="53"/>
        <end position="74"/>
    </location>
</feature>
<evidence type="ECO:0000256" key="5">
    <source>
        <dbReference type="ARBA" id="ARBA00023136"/>
    </source>
</evidence>
<evidence type="ECO:0000313" key="9">
    <source>
        <dbReference type="RefSeq" id="XP_018336509.1"/>
    </source>
</evidence>
<dbReference type="RefSeq" id="XP_018336509.1">
    <property type="nucleotide sequence ID" value="XM_018481007.2"/>
</dbReference>